<dbReference type="AlphaFoldDB" id="A0A0F9MMI3"/>
<sequence>MEKKECLVENTFEEDLIIRFKGFIEHTEYINRTDTQLEFIIKPEYICFDMI</sequence>
<evidence type="ECO:0000313" key="1">
    <source>
        <dbReference type="EMBL" id="KKN00582.1"/>
    </source>
</evidence>
<reference evidence="1" key="1">
    <citation type="journal article" date="2015" name="Nature">
        <title>Complex archaea that bridge the gap between prokaryotes and eukaryotes.</title>
        <authorList>
            <person name="Spang A."/>
            <person name="Saw J.H."/>
            <person name="Jorgensen S.L."/>
            <person name="Zaremba-Niedzwiedzka K."/>
            <person name="Martijn J."/>
            <person name="Lind A.E."/>
            <person name="van Eijk R."/>
            <person name="Schleper C."/>
            <person name="Guy L."/>
            <person name="Ettema T.J."/>
        </authorList>
    </citation>
    <scope>NUCLEOTIDE SEQUENCE</scope>
</reference>
<dbReference type="EMBL" id="LAZR01005360">
    <property type="protein sequence ID" value="KKN00582.1"/>
    <property type="molecule type" value="Genomic_DNA"/>
</dbReference>
<accession>A0A0F9MMI3</accession>
<protein>
    <submittedName>
        <fullName evidence="1">Uncharacterized protein</fullName>
    </submittedName>
</protein>
<proteinExistence type="predicted"/>
<comment type="caution">
    <text evidence="1">The sequence shown here is derived from an EMBL/GenBank/DDBJ whole genome shotgun (WGS) entry which is preliminary data.</text>
</comment>
<name>A0A0F9MMI3_9ZZZZ</name>
<organism evidence="1">
    <name type="scientific">marine sediment metagenome</name>
    <dbReference type="NCBI Taxonomy" id="412755"/>
    <lineage>
        <taxon>unclassified sequences</taxon>
        <taxon>metagenomes</taxon>
        <taxon>ecological metagenomes</taxon>
    </lineage>
</organism>
<gene>
    <name evidence="1" type="ORF">LCGC14_1136380</name>
</gene>